<evidence type="ECO:0000256" key="4">
    <source>
        <dbReference type="ARBA" id="ARBA00010662"/>
    </source>
</evidence>
<feature type="domain" description="Glucosamine/galactosamine-6-phosphate isomerase" evidence="7">
    <location>
        <begin position="13"/>
        <end position="217"/>
    </location>
</feature>
<proteinExistence type="inferred from homology"/>
<organism evidence="8 9">
    <name type="scientific">Undibacterium terreum</name>
    <dbReference type="NCBI Taxonomy" id="1224302"/>
    <lineage>
        <taxon>Bacteria</taxon>
        <taxon>Pseudomonadati</taxon>
        <taxon>Pseudomonadota</taxon>
        <taxon>Betaproteobacteria</taxon>
        <taxon>Burkholderiales</taxon>
        <taxon>Oxalobacteraceae</taxon>
        <taxon>Undibacterium</taxon>
    </lineage>
</organism>
<evidence type="ECO:0000256" key="5">
    <source>
        <dbReference type="ARBA" id="ARBA00013198"/>
    </source>
</evidence>
<evidence type="ECO:0000256" key="3">
    <source>
        <dbReference type="ARBA" id="ARBA00004961"/>
    </source>
</evidence>
<dbReference type="Gene3D" id="3.40.50.1360">
    <property type="match status" value="1"/>
</dbReference>
<reference evidence="8" key="1">
    <citation type="journal article" date="2014" name="Int. J. Syst. Evol. Microbiol.">
        <title>Complete genome sequence of Corynebacterium casei LMG S-19264T (=DSM 44701T), isolated from a smear-ripened cheese.</title>
        <authorList>
            <consortium name="US DOE Joint Genome Institute (JGI-PGF)"/>
            <person name="Walter F."/>
            <person name="Albersmeier A."/>
            <person name="Kalinowski J."/>
            <person name="Ruckert C."/>
        </authorList>
    </citation>
    <scope>NUCLEOTIDE SEQUENCE</scope>
    <source>
        <strain evidence="8">CGMCC 1.10998</strain>
    </source>
</reference>
<dbReference type="GO" id="GO:0017057">
    <property type="term" value="F:6-phosphogluconolactonase activity"/>
    <property type="evidence" value="ECO:0007669"/>
    <property type="project" value="UniProtKB-EC"/>
</dbReference>
<name>A0A916USC7_9BURK</name>
<evidence type="ECO:0000256" key="1">
    <source>
        <dbReference type="ARBA" id="ARBA00000832"/>
    </source>
</evidence>
<dbReference type="SUPFAM" id="SSF100950">
    <property type="entry name" value="NagB/RpiA/CoA transferase-like"/>
    <property type="match status" value="1"/>
</dbReference>
<comment type="catalytic activity">
    <reaction evidence="1">
        <text>6-phospho-D-glucono-1,5-lactone + H2O = 6-phospho-D-gluconate + H(+)</text>
        <dbReference type="Rhea" id="RHEA:12556"/>
        <dbReference type="ChEBI" id="CHEBI:15377"/>
        <dbReference type="ChEBI" id="CHEBI:15378"/>
        <dbReference type="ChEBI" id="CHEBI:57955"/>
        <dbReference type="ChEBI" id="CHEBI:58759"/>
        <dbReference type="EC" id="3.1.1.31"/>
    </reaction>
</comment>
<evidence type="ECO:0000259" key="7">
    <source>
        <dbReference type="Pfam" id="PF01182"/>
    </source>
</evidence>
<dbReference type="InterPro" id="IPR039104">
    <property type="entry name" value="6PGL"/>
</dbReference>
<dbReference type="GO" id="GO:0006098">
    <property type="term" value="P:pentose-phosphate shunt"/>
    <property type="evidence" value="ECO:0007669"/>
    <property type="project" value="InterPro"/>
</dbReference>
<comment type="pathway">
    <text evidence="3">Carbohydrate degradation; pentose phosphate pathway; D-ribulose 5-phosphate from D-glucose 6-phosphate (oxidative stage): step 2/3.</text>
</comment>
<dbReference type="GO" id="GO:0005975">
    <property type="term" value="P:carbohydrate metabolic process"/>
    <property type="evidence" value="ECO:0007669"/>
    <property type="project" value="InterPro"/>
</dbReference>
<protein>
    <recommendedName>
        <fullName evidence="6">6-phosphogluconolactonase</fullName>
        <ecNumber evidence="5">3.1.1.31</ecNumber>
    </recommendedName>
</protein>
<dbReference type="PANTHER" id="PTHR11054:SF0">
    <property type="entry name" value="6-PHOSPHOGLUCONOLACTONASE"/>
    <property type="match status" value="1"/>
</dbReference>
<dbReference type="EC" id="3.1.1.31" evidence="5"/>
<dbReference type="RefSeq" id="WP_188567445.1">
    <property type="nucleotide sequence ID" value="NZ_BMED01000003.1"/>
</dbReference>
<dbReference type="InterPro" id="IPR006148">
    <property type="entry name" value="Glc/Gal-6P_isomerase"/>
</dbReference>
<evidence type="ECO:0000256" key="2">
    <source>
        <dbReference type="ARBA" id="ARBA00002681"/>
    </source>
</evidence>
<evidence type="ECO:0000256" key="6">
    <source>
        <dbReference type="ARBA" id="ARBA00020337"/>
    </source>
</evidence>
<evidence type="ECO:0000313" key="8">
    <source>
        <dbReference type="EMBL" id="GGC85394.1"/>
    </source>
</evidence>
<comment type="caution">
    <text evidence="8">The sequence shown here is derived from an EMBL/GenBank/DDBJ whole genome shotgun (WGS) entry which is preliminary data.</text>
</comment>
<dbReference type="EMBL" id="BMED01000003">
    <property type="protein sequence ID" value="GGC85394.1"/>
    <property type="molecule type" value="Genomic_DNA"/>
</dbReference>
<reference evidence="8" key="2">
    <citation type="submission" date="2020-09" db="EMBL/GenBank/DDBJ databases">
        <authorList>
            <person name="Sun Q."/>
            <person name="Zhou Y."/>
        </authorList>
    </citation>
    <scope>NUCLEOTIDE SEQUENCE</scope>
    <source>
        <strain evidence="8">CGMCC 1.10998</strain>
    </source>
</reference>
<dbReference type="PANTHER" id="PTHR11054">
    <property type="entry name" value="6-PHOSPHOGLUCONOLACTONASE"/>
    <property type="match status" value="1"/>
</dbReference>
<dbReference type="CDD" id="cd01400">
    <property type="entry name" value="6PGL"/>
    <property type="match status" value="1"/>
</dbReference>
<gene>
    <name evidence="8" type="primary">pgl</name>
    <name evidence="8" type="ORF">GCM10011396_35910</name>
</gene>
<accession>A0A916USC7</accession>
<dbReference type="AlphaFoldDB" id="A0A916USC7"/>
<sequence>MLRMHEYPDFATLSDALSAQWMAIIQAKENSSFALAGGTTPAPVYRQLDSLLSASTAGGKIKLVATDERWVADADPQSNEGLFRQCLEKSNHVSSQEAQRWQLVSLKTPDAMPADAIPAVGKRLAEQLPAAFDAILLGMGADGHVASLFPGSPHLLVNNPDSLCVPATNPQSGQTRISLSLSRLVNTERIWLVITGREKRLVLDNAGADSLPISALLREATCPVDVFWSP</sequence>
<dbReference type="InterPro" id="IPR005900">
    <property type="entry name" value="6-phosphogluconolactonase_DevB"/>
</dbReference>
<dbReference type="Proteomes" id="UP000637423">
    <property type="component" value="Unassembled WGS sequence"/>
</dbReference>
<evidence type="ECO:0000313" key="9">
    <source>
        <dbReference type="Proteomes" id="UP000637423"/>
    </source>
</evidence>
<dbReference type="InterPro" id="IPR037171">
    <property type="entry name" value="NagB/RpiA_transferase-like"/>
</dbReference>
<comment type="function">
    <text evidence="2">Hydrolysis of 6-phosphogluconolactone to 6-phosphogluconate.</text>
</comment>
<dbReference type="Pfam" id="PF01182">
    <property type="entry name" value="Glucosamine_iso"/>
    <property type="match status" value="1"/>
</dbReference>
<keyword evidence="9" id="KW-1185">Reference proteome</keyword>
<comment type="similarity">
    <text evidence="4">Belongs to the glucosamine/galactosamine-6-phosphate isomerase family. 6-phosphogluconolactonase subfamily.</text>
</comment>